<evidence type="ECO:0000256" key="3">
    <source>
        <dbReference type="ARBA" id="ARBA00022475"/>
    </source>
</evidence>
<proteinExistence type="inferred from homology"/>
<dbReference type="InterPro" id="IPR000515">
    <property type="entry name" value="MetI-like"/>
</dbReference>
<comment type="subcellular location">
    <subcellularLocation>
        <location evidence="1 7">Cell membrane</location>
        <topology evidence="1 7">Multi-pass membrane protein</topology>
    </subcellularLocation>
</comment>
<evidence type="ECO:0000259" key="8">
    <source>
        <dbReference type="PROSITE" id="PS50928"/>
    </source>
</evidence>
<evidence type="ECO:0000256" key="5">
    <source>
        <dbReference type="ARBA" id="ARBA00022989"/>
    </source>
</evidence>
<feature type="transmembrane region" description="Helical" evidence="7">
    <location>
        <begin position="137"/>
        <end position="161"/>
    </location>
</feature>
<dbReference type="Gene3D" id="1.10.3720.10">
    <property type="entry name" value="MetI-like"/>
    <property type="match status" value="1"/>
</dbReference>
<feature type="transmembrane region" description="Helical" evidence="7">
    <location>
        <begin position="181"/>
        <end position="201"/>
    </location>
</feature>
<gene>
    <name evidence="9" type="ORF">SAMN04487947_3560</name>
</gene>
<dbReference type="GO" id="GO:0071916">
    <property type="term" value="F:dipeptide transmembrane transporter activity"/>
    <property type="evidence" value="ECO:0007669"/>
    <property type="project" value="TreeGrafter"/>
</dbReference>
<protein>
    <submittedName>
        <fullName evidence="9">Peptide/nickel transport system permease protein</fullName>
    </submittedName>
</protein>
<keyword evidence="6 7" id="KW-0472">Membrane</keyword>
<reference evidence="10" key="1">
    <citation type="submission" date="2016-10" db="EMBL/GenBank/DDBJ databases">
        <authorList>
            <person name="Varghese N."/>
            <person name="Submissions S."/>
        </authorList>
    </citation>
    <scope>NUCLEOTIDE SEQUENCE [LARGE SCALE GENOMIC DNA]</scope>
    <source>
        <strain evidence="10">CGMCC 1.7736</strain>
    </source>
</reference>
<dbReference type="STRING" id="553469.SAMN04487947_3560"/>
<dbReference type="InterPro" id="IPR045621">
    <property type="entry name" value="BPD_transp_1_N"/>
</dbReference>
<dbReference type="PROSITE" id="PS50928">
    <property type="entry name" value="ABC_TM1"/>
    <property type="match status" value="1"/>
</dbReference>
<dbReference type="Proteomes" id="UP000198531">
    <property type="component" value="Unassembled WGS sequence"/>
</dbReference>
<feature type="transmembrane region" description="Helical" evidence="7">
    <location>
        <begin position="240"/>
        <end position="265"/>
    </location>
</feature>
<feature type="transmembrane region" description="Helical" evidence="7">
    <location>
        <begin position="102"/>
        <end position="125"/>
    </location>
</feature>
<dbReference type="GO" id="GO:0005886">
    <property type="term" value="C:plasma membrane"/>
    <property type="evidence" value="ECO:0007669"/>
    <property type="project" value="UniProtKB-SubCell"/>
</dbReference>
<keyword evidence="3" id="KW-1003">Cell membrane</keyword>
<feature type="transmembrane region" description="Helical" evidence="7">
    <location>
        <begin position="12"/>
        <end position="33"/>
    </location>
</feature>
<dbReference type="Pfam" id="PF00528">
    <property type="entry name" value="BPD_transp_1"/>
    <property type="match status" value="1"/>
</dbReference>
<sequence length="320" mass="35202">MSGFKRYFVKRIAYIAATLLGISFVVFSITQLLPGNAATMILGKYATEASVRAVEQRLGLNHPWYIQYFDWLSGFVAGDWGHSFDNNQAVMEVIAPRFVRSLTLAIITLGLVTVVGISLGVLAAVKRDSASDVLVSGFSYLGISFPEFVTGILLLTLFAGPVFQVFPFGGYESLSEGFVPWFKHLILPAVTLTFVLIAHVVRLTRSEMVEVLQSEYIRTARLKGAKEHAVLLKHGLRNGLLPTITLLALDLGYLMGSIVIVEEVFSYPGLGRLIVSSIHARDLPVIQASVMLIAIIYTFANFGADIIYTYLDPRINYGDT</sequence>
<evidence type="ECO:0000256" key="2">
    <source>
        <dbReference type="ARBA" id="ARBA00022448"/>
    </source>
</evidence>
<dbReference type="Pfam" id="PF19300">
    <property type="entry name" value="BPD_transp_1_N"/>
    <property type="match status" value="1"/>
</dbReference>
<dbReference type="SUPFAM" id="SSF161098">
    <property type="entry name" value="MetI-like"/>
    <property type="match status" value="1"/>
</dbReference>
<keyword evidence="2 7" id="KW-0813">Transport</keyword>
<feature type="transmembrane region" description="Helical" evidence="7">
    <location>
        <begin position="285"/>
        <end position="311"/>
    </location>
</feature>
<organism evidence="9 10">
    <name type="scientific">Halogeometricum rufum</name>
    <dbReference type="NCBI Taxonomy" id="553469"/>
    <lineage>
        <taxon>Archaea</taxon>
        <taxon>Methanobacteriati</taxon>
        <taxon>Methanobacteriota</taxon>
        <taxon>Stenosarchaea group</taxon>
        <taxon>Halobacteria</taxon>
        <taxon>Halobacteriales</taxon>
        <taxon>Haloferacaceae</taxon>
        <taxon>Halogeometricum</taxon>
    </lineage>
</organism>
<comment type="similarity">
    <text evidence="7">Belongs to the binding-protein-dependent transport system permease family.</text>
</comment>
<dbReference type="RefSeq" id="WP_089810133.1">
    <property type="nucleotide sequence ID" value="NZ_FOYT01000004.1"/>
</dbReference>
<dbReference type="OrthoDB" id="44105at2157"/>
<name>A0A1I6IR53_9EURY</name>
<evidence type="ECO:0000256" key="7">
    <source>
        <dbReference type="RuleBase" id="RU363032"/>
    </source>
</evidence>
<keyword evidence="5 7" id="KW-1133">Transmembrane helix</keyword>
<evidence type="ECO:0000256" key="6">
    <source>
        <dbReference type="ARBA" id="ARBA00023136"/>
    </source>
</evidence>
<dbReference type="PANTHER" id="PTHR43163:SF6">
    <property type="entry name" value="DIPEPTIDE TRANSPORT SYSTEM PERMEASE PROTEIN DPPB-RELATED"/>
    <property type="match status" value="1"/>
</dbReference>
<feature type="domain" description="ABC transmembrane type-1" evidence="8">
    <location>
        <begin position="98"/>
        <end position="308"/>
    </location>
</feature>
<evidence type="ECO:0000256" key="1">
    <source>
        <dbReference type="ARBA" id="ARBA00004651"/>
    </source>
</evidence>
<evidence type="ECO:0000256" key="4">
    <source>
        <dbReference type="ARBA" id="ARBA00022692"/>
    </source>
</evidence>
<accession>A0A1I6IR53</accession>
<dbReference type="PANTHER" id="PTHR43163">
    <property type="entry name" value="DIPEPTIDE TRANSPORT SYSTEM PERMEASE PROTEIN DPPB-RELATED"/>
    <property type="match status" value="1"/>
</dbReference>
<dbReference type="AlphaFoldDB" id="A0A1I6IR53"/>
<dbReference type="EMBL" id="FOYT01000004">
    <property type="protein sequence ID" value="SFR69101.1"/>
    <property type="molecule type" value="Genomic_DNA"/>
</dbReference>
<keyword evidence="4 7" id="KW-0812">Transmembrane</keyword>
<dbReference type="CDD" id="cd06261">
    <property type="entry name" value="TM_PBP2"/>
    <property type="match status" value="1"/>
</dbReference>
<evidence type="ECO:0000313" key="9">
    <source>
        <dbReference type="EMBL" id="SFR69101.1"/>
    </source>
</evidence>
<keyword evidence="10" id="KW-1185">Reference proteome</keyword>
<evidence type="ECO:0000313" key="10">
    <source>
        <dbReference type="Proteomes" id="UP000198531"/>
    </source>
</evidence>
<dbReference type="InterPro" id="IPR035906">
    <property type="entry name" value="MetI-like_sf"/>
</dbReference>